<dbReference type="AlphaFoldDB" id="A0ABD3I978"/>
<dbReference type="PANTHER" id="PTHR33492">
    <property type="entry name" value="OSJNBA0043A12.37 PROTEIN-RELATED"/>
    <property type="match status" value="1"/>
</dbReference>
<name>A0ABD3I978_9MARC</name>
<dbReference type="Pfam" id="PF13837">
    <property type="entry name" value="Myb_DNA-bind_4"/>
    <property type="match status" value="1"/>
</dbReference>
<comment type="caution">
    <text evidence="3">The sequence shown here is derived from an EMBL/GenBank/DDBJ whole genome shotgun (WGS) entry which is preliminary data.</text>
</comment>
<dbReference type="Proteomes" id="UP001633002">
    <property type="component" value="Unassembled WGS sequence"/>
</dbReference>
<accession>A0ABD3I978</accession>
<proteinExistence type="predicted"/>
<feature type="region of interest" description="Disordered" evidence="1">
    <location>
        <begin position="247"/>
        <end position="309"/>
    </location>
</feature>
<sequence length="351" mass="39099">MDEQLGSICQSESFFPVSPSDPMSFHVPPILTSGSPSFTLPAGFRVPFQQHGLPLFEGGFQPPRPVVRPFVSANFHVDGSSSHEGVADQSGGVNEVQVTARRRRQAGIGNVRPKPPARDNERARIHWTEASTLALIEAKKEEQDEKDGRTGRENMLSADQKYKLIEEKLAKKRIFVPFGKIQGKWEKLTTEYRKIRDFGRSTGVSPYWSMDSAQREAEKLPANFSEQVFYAMDAFLGSRPAINPVLFESSPIDSPKSEDDPAVTDPENRSASVNDFQSEPNTSASERTDDGIESARHNSGKRKKDVSKSANAIVTAMSSISESFVAVEEKRDVREARKLKTQVEAEERHFK</sequence>
<protein>
    <recommendedName>
        <fullName evidence="2">Myb/SANT-like DNA-binding domain-containing protein</fullName>
    </recommendedName>
</protein>
<evidence type="ECO:0000313" key="4">
    <source>
        <dbReference type="Proteomes" id="UP001633002"/>
    </source>
</evidence>
<evidence type="ECO:0000313" key="3">
    <source>
        <dbReference type="EMBL" id="KAL3700260.1"/>
    </source>
</evidence>
<feature type="compositionally biased region" description="Polar residues" evidence="1">
    <location>
        <begin position="269"/>
        <end position="285"/>
    </location>
</feature>
<evidence type="ECO:0000256" key="1">
    <source>
        <dbReference type="SAM" id="MobiDB-lite"/>
    </source>
</evidence>
<dbReference type="EMBL" id="JBJQOH010000001">
    <property type="protein sequence ID" value="KAL3700260.1"/>
    <property type="molecule type" value="Genomic_DNA"/>
</dbReference>
<keyword evidence="4" id="KW-1185">Reference proteome</keyword>
<feature type="domain" description="Myb/SANT-like DNA-binding" evidence="2">
    <location>
        <begin position="126"/>
        <end position="206"/>
    </location>
</feature>
<reference evidence="3 4" key="1">
    <citation type="submission" date="2024-09" db="EMBL/GenBank/DDBJ databases">
        <title>Chromosome-scale assembly of Riccia sorocarpa.</title>
        <authorList>
            <person name="Paukszto L."/>
        </authorList>
    </citation>
    <scope>NUCLEOTIDE SEQUENCE [LARGE SCALE GENOMIC DNA]</scope>
    <source>
        <strain evidence="3">LP-2024</strain>
        <tissue evidence="3">Aerial parts of the thallus</tissue>
    </source>
</reference>
<feature type="compositionally biased region" description="Basic and acidic residues" evidence="1">
    <location>
        <begin position="286"/>
        <end position="296"/>
    </location>
</feature>
<organism evidence="3 4">
    <name type="scientific">Riccia sorocarpa</name>
    <dbReference type="NCBI Taxonomy" id="122646"/>
    <lineage>
        <taxon>Eukaryota</taxon>
        <taxon>Viridiplantae</taxon>
        <taxon>Streptophyta</taxon>
        <taxon>Embryophyta</taxon>
        <taxon>Marchantiophyta</taxon>
        <taxon>Marchantiopsida</taxon>
        <taxon>Marchantiidae</taxon>
        <taxon>Marchantiales</taxon>
        <taxon>Ricciaceae</taxon>
        <taxon>Riccia</taxon>
    </lineage>
</organism>
<evidence type="ECO:0000259" key="2">
    <source>
        <dbReference type="Pfam" id="PF13837"/>
    </source>
</evidence>
<dbReference type="InterPro" id="IPR044822">
    <property type="entry name" value="Myb_DNA-bind_4"/>
</dbReference>
<dbReference type="Gene3D" id="1.10.10.60">
    <property type="entry name" value="Homeodomain-like"/>
    <property type="match status" value="1"/>
</dbReference>
<dbReference type="PANTHER" id="PTHR33492:SF11">
    <property type="entry name" value="OS04G0670900 PROTEIN"/>
    <property type="match status" value="1"/>
</dbReference>
<gene>
    <name evidence="3" type="ORF">R1sor_018282</name>
</gene>